<keyword evidence="1" id="KW-0472">Membrane</keyword>
<name>A0A292Q2S0_9PEZI</name>
<feature type="non-terminal residue" evidence="2">
    <location>
        <position position="1"/>
    </location>
</feature>
<gene>
    <name evidence="2" type="ORF">GSTUAT00002872001</name>
</gene>
<evidence type="ECO:0000256" key="1">
    <source>
        <dbReference type="SAM" id="Phobius"/>
    </source>
</evidence>
<sequence length="123" mass="13524">MGAEARQMSGEERGREALSVGVGMKTKCAASKCGSSEEATLMIAGWINGSGTPTHDLCYAPWRERKDKLEIPLICFALFYLHPSSSAITLLLFPSSPLFQPHRPPNVLVLIFPTRVYFLPSKV</sequence>
<feature type="transmembrane region" description="Helical" evidence="1">
    <location>
        <begin position="71"/>
        <end position="93"/>
    </location>
</feature>
<keyword evidence="1" id="KW-1133">Transmembrane helix</keyword>
<dbReference type="EMBL" id="LN890979">
    <property type="protein sequence ID" value="CUS12957.1"/>
    <property type="molecule type" value="Genomic_DNA"/>
</dbReference>
<proteinExistence type="predicted"/>
<accession>A0A292Q2S0</accession>
<reference evidence="2" key="1">
    <citation type="submission" date="2015-10" db="EMBL/GenBank/DDBJ databases">
        <authorList>
            <person name="Regsiter A."/>
            <person name="william w."/>
        </authorList>
    </citation>
    <scope>NUCLEOTIDE SEQUENCE</scope>
    <source>
        <strain evidence="2">Montdore</strain>
    </source>
</reference>
<organism evidence="2 3">
    <name type="scientific">Tuber aestivum</name>
    <name type="common">summer truffle</name>
    <dbReference type="NCBI Taxonomy" id="59557"/>
    <lineage>
        <taxon>Eukaryota</taxon>
        <taxon>Fungi</taxon>
        <taxon>Dikarya</taxon>
        <taxon>Ascomycota</taxon>
        <taxon>Pezizomycotina</taxon>
        <taxon>Pezizomycetes</taxon>
        <taxon>Pezizales</taxon>
        <taxon>Tuberaceae</taxon>
        <taxon>Tuber</taxon>
    </lineage>
</organism>
<dbReference type="Proteomes" id="UP001412239">
    <property type="component" value="Unassembled WGS sequence"/>
</dbReference>
<evidence type="ECO:0000313" key="2">
    <source>
        <dbReference type="EMBL" id="CUS12957.1"/>
    </source>
</evidence>
<protein>
    <submittedName>
        <fullName evidence="2">Uncharacterized protein</fullName>
    </submittedName>
</protein>
<evidence type="ECO:0000313" key="3">
    <source>
        <dbReference type="Proteomes" id="UP001412239"/>
    </source>
</evidence>
<dbReference type="AlphaFoldDB" id="A0A292Q2S0"/>
<keyword evidence="1" id="KW-0812">Transmembrane</keyword>
<keyword evidence="3" id="KW-1185">Reference proteome</keyword>